<dbReference type="InterPro" id="IPR013149">
    <property type="entry name" value="ADH-like_C"/>
</dbReference>
<dbReference type="InterPro" id="IPR013154">
    <property type="entry name" value="ADH-like_N"/>
</dbReference>
<dbReference type="InterPro" id="IPR020843">
    <property type="entry name" value="ER"/>
</dbReference>
<keyword evidence="1" id="KW-0521">NADP</keyword>
<dbReference type="GO" id="GO:0005829">
    <property type="term" value="C:cytosol"/>
    <property type="evidence" value="ECO:0007669"/>
    <property type="project" value="TreeGrafter"/>
</dbReference>
<organism evidence="4 5">
    <name type="scientific">Oleiharenicola lentus</name>
    <dbReference type="NCBI Taxonomy" id="2508720"/>
    <lineage>
        <taxon>Bacteria</taxon>
        <taxon>Pseudomonadati</taxon>
        <taxon>Verrucomicrobiota</taxon>
        <taxon>Opitutia</taxon>
        <taxon>Opitutales</taxon>
        <taxon>Opitutaceae</taxon>
        <taxon>Oleiharenicola</taxon>
    </lineage>
</organism>
<dbReference type="SUPFAM" id="SSF50129">
    <property type="entry name" value="GroES-like"/>
    <property type="match status" value="1"/>
</dbReference>
<dbReference type="PANTHER" id="PTHR48106">
    <property type="entry name" value="QUINONE OXIDOREDUCTASE PIG3-RELATED"/>
    <property type="match status" value="1"/>
</dbReference>
<dbReference type="InterPro" id="IPR011032">
    <property type="entry name" value="GroES-like_sf"/>
</dbReference>
<dbReference type="GO" id="GO:0003960">
    <property type="term" value="F:quinone reductase (NADPH) activity"/>
    <property type="evidence" value="ECO:0007669"/>
    <property type="project" value="InterPro"/>
</dbReference>
<dbReference type="AlphaFoldDB" id="A0A4Q1C5S5"/>
<dbReference type="RefSeq" id="WP_129049545.1">
    <property type="nucleotide sequence ID" value="NZ_SDHX01000002.1"/>
</dbReference>
<dbReference type="GO" id="GO:0035925">
    <property type="term" value="F:mRNA 3'-UTR AU-rich region binding"/>
    <property type="evidence" value="ECO:0007669"/>
    <property type="project" value="TreeGrafter"/>
</dbReference>
<dbReference type="GO" id="GO:0070402">
    <property type="term" value="F:NADPH binding"/>
    <property type="evidence" value="ECO:0007669"/>
    <property type="project" value="TreeGrafter"/>
</dbReference>
<dbReference type="Proteomes" id="UP000290218">
    <property type="component" value="Unassembled WGS sequence"/>
</dbReference>
<dbReference type="SUPFAM" id="SSF51735">
    <property type="entry name" value="NAD(P)-binding Rossmann-fold domains"/>
    <property type="match status" value="1"/>
</dbReference>
<keyword evidence="5" id="KW-1185">Reference proteome</keyword>
<dbReference type="GO" id="GO:0008270">
    <property type="term" value="F:zinc ion binding"/>
    <property type="evidence" value="ECO:0007669"/>
    <property type="project" value="InterPro"/>
</dbReference>
<protein>
    <submittedName>
        <fullName evidence="4">Quinone oxidoreductase</fullName>
    </submittedName>
</protein>
<evidence type="ECO:0000259" key="3">
    <source>
        <dbReference type="SMART" id="SM00829"/>
    </source>
</evidence>
<dbReference type="PROSITE" id="PS01162">
    <property type="entry name" value="QOR_ZETA_CRYSTAL"/>
    <property type="match status" value="1"/>
</dbReference>
<evidence type="ECO:0000313" key="5">
    <source>
        <dbReference type="Proteomes" id="UP000290218"/>
    </source>
</evidence>
<gene>
    <name evidence="4" type="ORF">ESB00_18345</name>
</gene>
<dbReference type="EMBL" id="SDHX01000002">
    <property type="protein sequence ID" value="RXK53649.1"/>
    <property type="molecule type" value="Genomic_DNA"/>
</dbReference>
<evidence type="ECO:0000256" key="1">
    <source>
        <dbReference type="ARBA" id="ARBA00022857"/>
    </source>
</evidence>
<dbReference type="Gene3D" id="3.90.180.10">
    <property type="entry name" value="Medium-chain alcohol dehydrogenases, catalytic domain"/>
    <property type="match status" value="1"/>
</dbReference>
<keyword evidence="2" id="KW-0560">Oxidoreductase</keyword>
<reference evidence="4 5" key="1">
    <citation type="submission" date="2019-01" db="EMBL/GenBank/DDBJ databases">
        <title>Lacunisphaera sp. strain TWA-58.</title>
        <authorList>
            <person name="Chen W.-M."/>
        </authorList>
    </citation>
    <scope>NUCLEOTIDE SEQUENCE [LARGE SCALE GENOMIC DNA]</scope>
    <source>
        <strain evidence="4 5">TWA-58</strain>
    </source>
</reference>
<evidence type="ECO:0000313" key="4">
    <source>
        <dbReference type="EMBL" id="RXK53649.1"/>
    </source>
</evidence>
<comment type="caution">
    <text evidence="4">The sequence shown here is derived from an EMBL/GenBank/DDBJ whole genome shotgun (WGS) entry which is preliminary data.</text>
</comment>
<dbReference type="Pfam" id="PF00107">
    <property type="entry name" value="ADH_zinc_N"/>
    <property type="match status" value="1"/>
</dbReference>
<accession>A0A4Q1C5S5</accession>
<dbReference type="SMART" id="SM00829">
    <property type="entry name" value="PKS_ER"/>
    <property type="match status" value="1"/>
</dbReference>
<dbReference type="Gene3D" id="3.40.50.720">
    <property type="entry name" value="NAD(P)-binding Rossmann-like Domain"/>
    <property type="match status" value="1"/>
</dbReference>
<dbReference type="InterPro" id="IPR036291">
    <property type="entry name" value="NAD(P)-bd_dom_sf"/>
</dbReference>
<dbReference type="PANTHER" id="PTHR48106:SF13">
    <property type="entry name" value="QUINONE OXIDOREDUCTASE-RELATED"/>
    <property type="match status" value="1"/>
</dbReference>
<dbReference type="InterPro" id="IPR047618">
    <property type="entry name" value="QOR-like"/>
</dbReference>
<sequence>MNTIRIAVHGGPEVLQLTDLPVPTPKPGETLVRVTTAGLNFMDLYQRSGVMPMALPFTAGIEGLGVVEQSDGALAPGMRVMWPSHPGAFAEFACVPTWKLIPVPAGLDDQTAVAACLQGLTVQFLTESTYVVKRDDDVLVHAGAGGVGQLLIQVLKHKGARVFTTVSTEAKAALARAAGADVVIRYTDEDFVAVVREHTRGRGVQVAYDSVGLTTHAGSLSLVRPLGTLVLFGQSSGVVPPIDPLLLMRQGSIFLTRPTLIHHIADAPAVQARSARLLEWLQTGVLRPSIGGVYPLAEVARAHLDLASRRTTGKLLIKIRD</sequence>
<proteinExistence type="predicted"/>
<evidence type="ECO:0000256" key="2">
    <source>
        <dbReference type="ARBA" id="ARBA00023002"/>
    </source>
</evidence>
<dbReference type="CDD" id="cd05286">
    <property type="entry name" value="QOR2"/>
    <property type="match status" value="1"/>
</dbReference>
<feature type="domain" description="Enoyl reductase (ER)" evidence="3">
    <location>
        <begin position="10"/>
        <end position="317"/>
    </location>
</feature>
<dbReference type="FunFam" id="3.40.50.720:FF:000053">
    <property type="entry name" value="Quinone oxidoreductase 1"/>
    <property type="match status" value="1"/>
</dbReference>
<name>A0A4Q1C5S5_9BACT</name>
<dbReference type="Pfam" id="PF08240">
    <property type="entry name" value="ADH_N"/>
    <property type="match status" value="1"/>
</dbReference>
<dbReference type="InterPro" id="IPR002364">
    <property type="entry name" value="Quin_OxRdtase/zeta-crystal_CS"/>
</dbReference>
<dbReference type="OrthoDB" id="9787435at2"/>